<dbReference type="Gene3D" id="1.20.1250.20">
    <property type="entry name" value="MFS general substrate transporter like domains"/>
    <property type="match status" value="2"/>
</dbReference>
<dbReference type="PANTHER" id="PTHR11360:SF224">
    <property type="entry name" value="MAJOR FACILITATOR SUPERFAMILY (MFS) PROFILE DOMAIN-CONTAINING PROTEIN-RELATED"/>
    <property type="match status" value="1"/>
</dbReference>
<dbReference type="EMBL" id="MU007112">
    <property type="protein sequence ID" value="KAF2420219.1"/>
    <property type="molecule type" value="Genomic_DNA"/>
</dbReference>
<evidence type="ECO:0000313" key="10">
    <source>
        <dbReference type="Proteomes" id="UP000800235"/>
    </source>
</evidence>
<proteinExistence type="inferred from homology"/>
<feature type="transmembrane region" description="Helical" evidence="7">
    <location>
        <begin position="155"/>
        <end position="175"/>
    </location>
</feature>
<comment type="caution">
    <text evidence="9">The sequence shown here is derived from an EMBL/GenBank/DDBJ whole genome shotgun (WGS) entry which is preliminary data.</text>
</comment>
<evidence type="ECO:0000313" key="9">
    <source>
        <dbReference type="EMBL" id="KAF2420219.1"/>
    </source>
</evidence>
<feature type="transmembrane region" description="Helical" evidence="7">
    <location>
        <begin position="378"/>
        <end position="401"/>
    </location>
</feature>
<accession>A0A9P4NG58</accession>
<feature type="transmembrane region" description="Helical" evidence="7">
    <location>
        <begin position="413"/>
        <end position="434"/>
    </location>
</feature>
<evidence type="ECO:0000256" key="5">
    <source>
        <dbReference type="ARBA" id="ARBA00022989"/>
    </source>
</evidence>
<feature type="transmembrane region" description="Helical" evidence="7">
    <location>
        <begin position="446"/>
        <end position="469"/>
    </location>
</feature>
<feature type="domain" description="Major facilitator superfamily (MFS) profile" evidence="8">
    <location>
        <begin position="86"/>
        <end position="477"/>
    </location>
</feature>
<dbReference type="Proteomes" id="UP000800235">
    <property type="component" value="Unassembled WGS sequence"/>
</dbReference>
<dbReference type="InterPro" id="IPR020846">
    <property type="entry name" value="MFS_dom"/>
</dbReference>
<dbReference type="AlphaFoldDB" id="A0A9P4NG58"/>
<evidence type="ECO:0000256" key="4">
    <source>
        <dbReference type="ARBA" id="ARBA00022692"/>
    </source>
</evidence>
<protein>
    <submittedName>
        <fullName evidence="9">MFS general substrate transporter</fullName>
    </submittedName>
</protein>
<dbReference type="OrthoDB" id="5667at2759"/>
<feature type="transmembrane region" description="Helical" evidence="7">
    <location>
        <begin position="245"/>
        <end position="265"/>
    </location>
</feature>
<organism evidence="9 10">
    <name type="scientific">Tothia fuscella</name>
    <dbReference type="NCBI Taxonomy" id="1048955"/>
    <lineage>
        <taxon>Eukaryota</taxon>
        <taxon>Fungi</taxon>
        <taxon>Dikarya</taxon>
        <taxon>Ascomycota</taxon>
        <taxon>Pezizomycotina</taxon>
        <taxon>Dothideomycetes</taxon>
        <taxon>Pleosporomycetidae</taxon>
        <taxon>Venturiales</taxon>
        <taxon>Cylindrosympodiaceae</taxon>
        <taxon>Tothia</taxon>
    </lineage>
</organism>
<evidence type="ECO:0000256" key="1">
    <source>
        <dbReference type="ARBA" id="ARBA00004141"/>
    </source>
</evidence>
<dbReference type="InterPro" id="IPR011701">
    <property type="entry name" value="MFS"/>
</dbReference>
<keyword evidence="6 7" id="KW-0472">Membrane</keyword>
<name>A0A9P4NG58_9PEZI</name>
<reference evidence="9" key="1">
    <citation type="journal article" date="2020" name="Stud. Mycol.">
        <title>101 Dothideomycetes genomes: a test case for predicting lifestyles and emergence of pathogens.</title>
        <authorList>
            <person name="Haridas S."/>
            <person name="Albert R."/>
            <person name="Binder M."/>
            <person name="Bloem J."/>
            <person name="Labutti K."/>
            <person name="Salamov A."/>
            <person name="Andreopoulos B."/>
            <person name="Baker S."/>
            <person name="Barry K."/>
            <person name="Bills G."/>
            <person name="Bluhm B."/>
            <person name="Cannon C."/>
            <person name="Castanera R."/>
            <person name="Culley D."/>
            <person name="Daum C."/>
            <person name="Ezra D."/>
            <person name="Gonzalez J."/>
            <person name="Henrissat B."/>
            <person name="Kuo A."/>
            <person name="Liang C."/>
            <person name="Lipzen A."/>
            <person name="Lutzoni F."/>
            <person name="Magnuson J."/>
            <person name="Mondo S."/>
            <person name="Nolan M."/>
            <person name="Ohm R."/>
            <person name="Pangilinan J."/>
            <person name="Park H.-J."/>
            <person name="Ramirez L."/>
            <person name="Alfaro M."/>
            <person name="Sun H."/>
            <person name="Tritt A."/>
            <person name="Yoshinaga Y."/>
            <person name="Zwiers L.-H."/>
            <person name="Turgeon B."/>
            <person name="Goodwin S."/>
            <person name="Spatafora J."/>
            <person name="Crous P."/>
            <person name="Grigoriev I."/>
        </authorList>
    </citation>
    <scope>NUCLEOTIDE SEQUENCE</scope>
    <source>
        <strain evidence="9">CBS 130266</strain>
    </source>
</reference>
<evidence type="ECO:0000256" key="7">
    <source>
        <dbReference type="SAM" id="Phobius"/>
    </source>
</evidence>
<keyword evidence="4 7" id="KW-0812">Transmembrane</keyword>
<evidence type="ECO:0000259" key="8">
    <source>
        <dbReference type="PROSITE" id="PS50850"/>
    </source>
</evidence>
<dbReference type="InterPro" id="IPR050327">
    <property type="entry name" value="Proton-linked_MCT"/>
</dbReference>
<sequence length="477" mass="51366">MLNSTMSVHENSFLSNHHEVDDVEFRSSLNFHDEFRLAQLPQWTSDLTVCADQDSQGVYRSQENLSSDKVPPYLKSDVYPEGGTQAWLAVAGASSCLFVSFGWVNCVGVFQDYYQANQLKNYTPSEISWIPALQIFFMLFGGMLVGKVFDNNGPALLLLAGTFLHFIGLILTSLVDSYASILISQAVVSGMGASFVFFPSFHCVNTWFLAKRGAALGLVVAGSSLGGAIFPIMLIRLIPVIGFAWALRACAFVILVLLVFANFTLRSRLPPSQKPFSLAAFLVPLKNSSFLCLTAAVFFFYWGMFIPLTFLVVKARAQGGSNKTTEYLVPLLNGASIVGRTVPNAFADKFGHFNMMILMSGLTSALIFALWLPGTGETASFTFAALFGVTSGAGIGLTPALCAHIAPLKDIGVWTGVAFSISAFAGLTGSPIGGQILIVSQGKYEWVSVFAGCSCAFGTLMFAVVRIMLGGFSIKKV</sequence>
<feature type="transmembrane region" description="Helical" evidence="7">
    <location>
        <begin position="129"/>
        <end position="149"/>
    </location>
</feature>
<dbReference type="GO" id="GO:0022857">
    <property type="term" value="F:transmembrane transporter activity"/>
    <property type="evidence" value="ECO:0007669"/>
    <property type="project" value="InterPro"/>
</dbReference>
<feature type="transmembrane region" description="Helical" evidence="7">
    <location>
        <begin position="214"/>
        <end position="238"/>
    </location>
</feature>
<dbReference type="GO" id="GO:0016020">
    <property type="term" value="C:membrane"/>
    <property type="evidence" value="ECO:0007669"/>
    <property type="project" value="UniProtKB-SubCell"/>
</dbReference>
<evidence type="ECO:0000256" key="2">
    <source>
        <dbReference type="ARBA" id="ARBA00006727"/>
    </source>
</evidence>
<comment type="subcellular location">
    <subcellularLocation>
        <location evidence="1">Membrane</location>
        <topology evidence="1">Multi-pass membrane protein</topology>
    </subcellularLocation>
</comment>
<feature type="transmembrane region" description="Helical" evidence="7">
    <location>
        <begin position="288"/>
        <end position="313"/>
    </location>
</feature>
<evidence type="ECO:0000256" key="6">
    <source>
        <dbReference type="ARBA" id="ARBA00023136"/>
    </source>
</evidence>
<dbReference type="InterPro" id="IPR036259">
    <property type="entry name" value="MFS_trans_sf"/>
</dbReference>
<evidence type="ECO:0000256" key="3">
    <source>
        <dbReference type="ARBA" id="ARBA00022448"/>
    </source>
</evidence>
<dbReference type="PROSITE" id="PS50850">
    <property type="entry name" value="MFS"/>
    <property type="match status" value="1"/>
</dbReference>
<gene>
    <name evidence="9" type="ORF">EJ08DRAFT_30931</name>
</gene>
<keyword evidence="5 7" id="KW-1133">Transmembrane helix</keyword>
<comment type="similarity">
    <text evidence="2">Belongs to the major facilitator superfamily. Monocarboxylate porter (TC 2.A.1.13) family.</text>
</comment>
<keyword evidence="3" id="KW-0813">Transport</keyword>
<feature type="transmembrane region" description="Helical" evidence="7">
    <location>
        <begin position="86"/>
        <end position="108"/>
    </location>
</feature>
<keyword evidence="10" id="KW-1185">Reference proteome</keyword>
<dbReference type="PANTHER" id="PTHR11360">
    <property type="entry name" value="MONOCARBOXYLATE TRANSPORTER"/>
    <property type="match status" value="1"/>
</dbReference>
<feature type="transmembrane region" description="Helical" evidence="7">
    <location>
        <begin position="353"/>
        <end position="372"/>
    </location>
</feature>
<dbReference type="SUPFAM" id="SSF103473">
    <property type="entry name" value="MFS general substrate transporter"/>
    <property type="match status" value="1"/>
</dbReference>
<feature type="transmembrane region" description="Helical" evidence="7">
    <location>
        <begin position="187"/>
        <end position="208"/>
    </location>
</feature>
<dbReference type="Pfam" id="PF07690">
    <property type="entry name" value="MFS_1"/>
    <property type="match status" value="1"/>
</dbReference>